<reference evidence="10" key="1">
    <citation type="submission" date="2021-01" db="EMBL/GenBank/DDBJ databases">
        <authorList>
            <person name="Zahm M."/>
            <person name="Roques C."/>
            <person name="Cabau C."/>
            <person name="Klopp C."/>
            <person name="Donnadieu C."/>
            <person name="Jouanno E."/>
            <person name="Lampietro C."/>
            <person name="Louis A."/>
            <person name="Herpin A."/>
            <person name="Echchiki A."/>
            <person name="Berthelot C."/>
            <person name="Parey E."/>
            <person name="Roest-Crollius H."/>
            <person name="Braasch I."/>
            <person name="Postlethwait J."/>
            <person name="Bobe J."/>
            <person name="Montfort J."/>
            <person name="Bouchez O."/>
            <person name="Begum T."/>
            <person name="Mejri S."/>
            <person name="Adams A."/>
            <person name="Chen W.-J."/>
            <person name="Guiguen Y."/>
        </authorList>
    </citation>
    <scope>NUCLEOTIDE SEQUENCE</scope>
    <source>
        <strain evidence="10">YG-15Mar2019-1</strain>
        <tissue evidence="10">Brain</tissue>
    </source>
</reference>
<feature type="region of interest" description="Disordered" evidence="8">
    <location>
        <begin position="205"/>
        <end position="225"/>
    </location>
</feature>
<keyword evidence="11" id="KW-1185">Reference proteome</keyword>
<dbReference type="CDD" id="cd14720">
    <property type="entry name" value="bZIP_NFE2-like"/>
    <property type="match status" value="1"/>
</dbReference>
<evidence type="ECO:0000256" key="6">
    <source>
        <dbReference type="ARBA" id="ARBA00023242"/>
    </source>
</evidence>
<evidence type="ECO:0000256" key="3">
    <source>
        <dbReference type="ARBA" id="ARBA00023125"/>
    </source>
</evidence>
<evidence type="ECO:0000313" key="10">
    <source>
        <dbReference type="EMBL" id="KAG7471914.1"/>
    </source>
</evidence>
<proteinExistence type="inferred from homology"/>
<dbReference type="InterPro" id="IPR047167">
    <property type="entry name" value="NFE2-like"/>
</dbReference>
<feature type="compositionally biased region" description="Pro residues" evidence="8">
    <location>
        <begin position="273"/>
        <end position="282"/>
    </location>
</feature>
<evidence type="ECO:0000256" key="1">
    <source>
        <dbReference type="ARBA" id="ARBA00008157"/>
    </source>
</evidence>
<feature type="region of interest" description="Disordered" evidence="8">
    <location>
        <begin position="267"/>
        <end position="296"/>
    </location>
</feature>
<comment type="similarity">
    <text evidence="1">Belongs to the bZIP family. CNC subfamily.</text>
</comment>
<keyword evidence="7" id="KW-0175">Coiled coil</keyword>
<dbReference type="SUPFAM" id="SSF47454">
    <property type="entry name" value="A DNA-binding domain in eukaryotic transcription factors"/>
    <property type="match status" value="1"/>
</dbReference>
<dbReference type="OrthoDB" id="7458135at2759"/>
<dbReference type="PANTHER" id="PTHR24411">
    <property type="entry name" value="NUCLEAR FACTOR ERYTHROID 2-RELATED FACTOR"/>
    <property type="match status" value="1"/>
</dbReference>
<evidence type="ECO:0000256" key="4">
    <source>
        <dbReference type="ARBA" id="ARBA00023159"/>
    </source>
</evidence>
<keyword evidence="4" id="KW-0010">Activator</keyword>
<dbReference type="Gene3D" id="1.10.880.10">
    <property type="entry name" value="Transcription factor, Skn-1-like, DNA-binding domain"/>
    <property type="match status" value="1"/>
</dbReference>
<evidence type="ECO:0000256" key="7">
    <source>
        <dbReference type="SAM" id="Coils"/>
    </source>
</evidence>
<dbReference type="GO" id="GO:0000981">
    <property type="term" value="F:DNA-binding transcription factor activity, RNA polymerase II-specific"/>
    <property type="evidence" value="ECO:0007669"/>
    <property type="project" value="TreeGrafter"/>
</dbReference>
<organism evidence="10 11">
    <name type="scientific">Megalops atlanticus</name>
    <name type="common">Tarpon</name>
    <name type="synonym">Clupea gigantea</name>
    <dbReference type="NCBI Taxonomy" id="7932"/>
    <lineage>
        <taxon>Eukaryota</taxon>
        <taxon>Metazoa</taxon>
        <taxon>Chordata</taxon>
        <taxon>Craniata</taxon>
        <taxon>Vertebrata</taxon>
        <taxon>Euteleostomi</taxon>
        <taxon>Actinopterygii</taxon>
        <taxon>Neopterygii</taxon>
        <taxon>Teleostei</taxon>
        <taxon>Elopiformes</taxon>
        <taxon>Megalopidae</taxon>
        <taxon>Megalops</taxon>
    </lineage>
</organism>
<keyword evidence="3" id="KW-0238">DNA-binding</keyword>
<feature type="compositionally biased region" description="Polar residues" evidence="8">
    <location>
        <begin position="31"/>
        <end position="43"/>
    </location>
</feature>
<dbReference type="GO" id="GO:0000978">
    <property type="term" value="F:RNA polymerase II cis-regulatory region sequence-specific DNA binding"/>
    <property type="evidence" value="ECO:0007669"/>
    <property type="project" value="InterPro"/>
</dbReference>
<dbReference type="PROSITE" id="PS00036">
    <property type="entry name" value="BZIP_BASIC"/>
    <property type="match status" value="1"/>
</dbReference>
<evidence type="ECO:0000259" key="9">
    <source>
        <dbReference type="PROSITE" id="PS50217"/>
    </source>
</evidence>
<dbReference type="InterPro" id="IPR004827">
    <property type="entry name" value="bZIP"/>
</dbReference>
<dbReference type="PANTHER" id="PTHR24411:SF26">
    <property type="entry name" value="TRANSCRIPTION FACTOR NF-E2 45 KDA SUBUNIT"/>
    <property type="match status" value="1"/>
</dbReference>
<dbReference type="AlphaFoldDB" id="A0A9D3TDD3"/>
<feature type="coiled-coil region" evidence="7">
    <location>
        <begin position="414"/>
        <end position="448"/>
    </location>
</feature>
<dbReference type="SMART" id="SM00338">
    <property type="entry name" value="BRLZ"/>
    <property type="match status" value="1"/>
</dbReference>
<dbReference type="InterPro" id="IPR004826">
    <property type="entry name" value="bZIP_Maf"/>
</dbReference>
<gene>
    <name evidence="10" type="ORF">MATL_G00103050</name>
</gene>
<dbReference type="Proteomes" id="UP001046870">
    <property type="component" value="Chromosome 8"/>
</dbReference>
<name>A0A9D3TDD3_MEGAT</name>
<feature type="domain" description="BZIP" evidence="9">
    <location>
        <begin position="396"/>
        <end position="459"/>
    </location>
</feature>
<dbReference type="Pfam" id="PF03131">
    <property type="entry name" value="bZIP_Maf"/>
    <property type="match status" value="1"/>
</dbReference>
<evidence type="ECO:0000313" key="11">
    <source>
        <dbReference type="Proteomes" id="UP001046870"/>
    </source>
</evidence>
<keyword evidence="5" id="KW-0804">Transcription</keyword>
<keyword evidence="6" id="KW-0539">Nucleus</keyword>
<evidence type="ECO:0000256" key="2">
    <source>
        <dbReference type="ARBA" id="ARBA00023015"/>
    </source>
</evidence>
<evidence type="ECO:0000256" key="5">
    <source>
        <dbReference type="ARBA" id="ARBA00023163"/>
    </source>
</evidence>
<keyword evidence="2" id="KW-0805">Transcription regulation</keyword>
<feature type="compositionally biased region" description="Low complexity" evidence="8">
    <location>
        <begin position="207"/>
        <end position="225"/>
    </location>
</feature>
<evidence type="ECO:0000256" key="8">
    <source>
        <dbReference type="SAM" id="MobiDB-lite"/>
    </source>
</evidence>
<dbReference type="GO" id="GO:0005634">
    <property type="term" value="C:nucleus"/>
    <property type="evidence" value="ECO:0007669"/>
    <property type="project" value="TreeGrafter"/>
</dbReference>
<accession>A0A9D3TDD3</accession>
<comment type="caution">
    <text evidence="10">The sequence shown here is derived from an EMBL/GenBank/DDBJ whole genome shotgun (WGS) entry which is preliminary data.</text>
</comment>
<sequence length="512" mass="55858">MCSAANCVLPPQRSCEGLANPGRPHGRVSMPPNTTGPWLQRNPSSTEMDLTWQELMAITELQELEVPNESPFESSMYHSTEPVVAMGGFGMGQPPNQSLLPTCGTNPAAAAYEGAYSELMPACQRPGTNVEGLYGPPRAQLSCRMLPGPHSLQPPMVNILEHLSFAGTNEGPSTDIMGNPQGHGRPSLGIGPGVYKQQIAHDDLESDSGLSLGSSPPLASPGTAAVTSLPAYSCAEVRPGYSDGEPLEMEGMADHYRARADRFYSMEHQHPGNPYPPYPAPPSSYFSPAPSLPPPQLQQQQSVQLKRHQVLPSVPHDLHLNGSSMPGTRADSCRAIYSRPKGAAGTPGVEAPLTRDERRAIALKIPFPLDKIVNLPVDDFNELLSKYTLSDAQLALVRDIRRRGKNKVAAQNCRKRKLENIVQLEGELGQLRARREHLAQERVEYQRSLALARCRLSDLYAEVFSKLRDEHGQPYSLEDYTLQQTNDGSVFLVPRNGSEEGELRSHGTFAAH</sequence>
<dbReference type="InterPro" id="IPR008917">
    <property type="entry name" value="TF_DNA-bd_sf"/>
</dbReference>
<dbReference type="PROSITE" id="PS50217">
    <property type="entry name" value="BZIP"/>
    <property type="match status" value="1"/>
</dbReference>
<feature type="region of interest" description="Disordered" evidence="8">
    <location>
        <begin position="18"/>
        <end position="43"/>
    </location>
</feature>
<dbReference type="EMBL" id="JAFDVH010000008">
    <property type="protein sequence ID" value="KAG7471914.1"/>
    <property type="molecule type" value="Genomic_DNA"/>
</dbReference>
<protein>
    <recommendedName>
        <fullName evidence="9">BZIP domain-containing protein</fullName>
    </recommendedName>
</protein>